<accession>A0ABT7KPK6</accession>
<sequence length="128" mass="14127">MIGEGIEMRVCNGSDGIVLKVTHHAGSSDRSFDGEWLPRWQAVTPMISPYTGHATTFRVVVGFTGLSIPSRVAVRPSNTKLNRLLADARLENAALKDMQTIPPSDTASSDEIAPKHLQEWRDESRIEQ</sequence>
<proteinExistence type="predicted"/>
<reference evidence="2" key="1">
    <citation type="submission" date="2023-06" db="EMBL/GenBank/DDBJ databases">
        <title>Phylogenetic Diversity of Rhizobium strains.</title>
        <authorList>
            <person name="Moura F.T."/>
            <person name="Helene L.C.F."/>
            <person name="Hungria M."/>
        </authorList>
    </citation>
    <scope>NUCLEOTIDE SEQUENCE</scope>
    <source>
        <strain evidence="2">CCGE524</strain>
    </source>
</reference>
<feature type="compositionally biased region" description="Basic and acidic residues" evidence="1">
    <location>
        <begin position="112"/>
        <end position="128"/>
    </location>
</feature>
<protein>
    <submittedName>
        <fullName evidence="2">Uncharacterized protein</fullName>
    </submittedName>
</protein>
<dbReference type="Proteomes" id="UP001172630">
    <property type="component" value="Unassembled WGS sequence"/>
</dbReference>
<evidence type="ECO:0000313" key="3">
    <source>
        <dbReference type="Proteomes" id="UP001172630"/>
    </source>
</evidence>
<keyword evidence="3" id="KW-1185">Reference proteome</keyword>
<feature type="region of interest" description="Disordered" evidence="1">
    <location>
        <begin position="98"/>
        <end position="128"/>
    </location>
</feature>
<organism evidence="2 3">
    <name type="scientific">Rhizobium calliandrae</name>
    <dbReference type="NCBI Taxonomy" id="1312182"/>
    <lineage>
        <taxon>Bacteria</taxon>
        <taxon>Pseudomonadati</taxon>
        <taxon>Pseudomonadota</taxon>
        <taxon>Alphaproteobacteria</taxon>
        <taxon>Hyphomicrobiales</taxon>
        <taxon>Rhizobiaceae</taxon>
        <taxon>Rhizobium/Agrobacterium group</taxon>
        <taxon>Rhizobium</taxon>
    </lineage>
</organism>
<evidence type="ECO:0000313" key="2">
    <source>
        <dbReference type="EMBL" id="MDL2410562.1"/>
    </source>
</evidence>
<dbReference type="EMBL" id="JARFYN010000089">
    <property type="protein sequence ID" value="MDL2410562.1"/>
    <property type="molecule type" value="Genomic_DNA"/>
</dbReference>
<gene>
    <name evidence="2" type="ORF">PY650_34295</name>
</gene>
<name>A0ABT7KPK6_9HYPH</name>
<evidence type="ECO:0000256" key="1">
    <source>
        <dbReference type="SAM" id="MobiDB-lite"/>
    </source>
</evidence>
<comment type="caution">
    <text evidence="2">The sequence shown here is derived from an EMBL/GenBank/DDBJ whole genome shotgun (WGS) entry which is preliminary data.</text>
</comment>